<dbReference type="Gene3D" id="3.10.350.10">
    <property type="entry name" value="LysM domain"/>
    <property type="match status" value="1"/>
</dbReference>
<name>A0A2T5VB17_9HYPH</name>
<dbReference type="AlphaFoldDB" id="A0A2T5VB17"/>
<sequence length="549" mass="55497">MFKVLLAGLIGIAVAIALAIFGYQAGYFDSFRKAAEPAPQVAANGSQQAAKPGGEPPLSGKGQADNTASGAQTSNAATSTASGSSTQSPAGNAKAAPAIAPTFDVVRVEPSGDAVVAGLAEADATVALVANGKVIARTKSNSAGEWAIVLDDPLGPGDYDIAIYSEKEGEAATESTQRVTVSIPRDKDNGDVLVVMNAEGEASTILQKPGDRQPAVVASKASPAMTAETSQSETGQDAASAVEGAGDEARVMAEATPTGEKEVAASDEAAPSDGDTAGETTIAKASTGGASETPAASSDEGASATTGGTSASSATGRADKSGTEQGNNPGLTAAAEATVASVAAGDANTTSSPATGASEGKQDDVSRFHVTVDAVESEKGKIFVAGTSNPGARLRIYIGKDYLGETTARANGRWLLETEHDVPAGKHEVRADLVEGPEGTVLARAEVTFERAPDAVILTQVAAEGEAGEGTGASATATARVPNVIIRKGDNLWTISRRLYGKGMRYTTIYEANQGQIRNPDLIYPGQVFLTPVGDDAWKGDREDPSATN</sequence>
<organism evidence="3 4">
    <name type="scientific">Breoghania corrubedonensis</name>
    <dbReference type="NCBI Taxonomy" id="665038"/>
    <lineage>
        <taxon>Bacteria</taxon>
        <taxon>Pseudomonadati</taxon>
        <taxon>Pseudomonadota</taxon>
        <taxon>Alphaproteobacteria</taxon>
        <taxon>Hyphomicrobiales</taxon>
        <taxon>Stappiaceae</taxon>
        <taxon>Breoghania</taxon>
    </lineage>
</organism>
<comment type="caution">
    <text evidence="3">The sequence shown here is derived from an EMBL/GenBank/DDBJ whole genome shotgun (WGS) entry which is preliminary data.</text>
</comment>
<feature type="domain" description="LysM" evidence="2">
    <location>
        <begin position="482"/>
        <end position="531"/>
    </location>
</feature>
<evidence type="ECO:0000259" key="2">
    <source>
        <dbReference type="PROSITE" id="PS51782"/>
    </source>
</evidence>
<dbReference type="InterPro" id="IPR052196">
    <property type="entry name" value="Bact_Kbp"/>
</dbReference>
<feature type="region of interest" description="Disordered" evidence="1">
    <location>
        <begin position="207"/>
        <end position="330"/>
    </location>
</feature>
<dbReference type="Proteomes" id="UP000244081">
    <property type="component" value="Unassembled WGS sequence"/>
</dbReference>
<evidence type="ECO:0000313" key="3">
    <source>
        <dbReference type="EMBL" id="PTW60941.1"/>
    </source>
</evidence>
<reference evidence="3 4" key="1">
    <citation type="submission" date="2018-04" db="EMBL/GenBank/DDBJ databases">
        <title>Genomic Encyclopedia of Archaeal and Bacterial Type Strains, Phase II (KMG-II): from individual species to whole genera.</title>
        <authorList>
            <person name="Goeker M."/>
        </authorList>
    </citation>
    <scope>NUCLEOTIDE SEQUENCE [LARGE SCALE GENOMIC DNA]</scope>
    <source>
        <strain evidence="3 4">DSM 23382</strain>
    </source>
</reference>
<dbReference type="SMART" id="SM00257">
    <property type="entry name" value="LysM"/>
    <property type="match status" value="1"/>
</dbReference>
<dbReference type="PROSITE" id="PS51782">
    <property type="entry name" value="LYSM"/>
    <property type="match status" value="1"/>
</dbReference>
<feature type="region of interest" description="Disordered" evidence="1">
    <location>
        <begin position="39"/>
        <end position="94"/>
    </location>
</feature>
<dbReference type="EMBL" id="QAYG01000003">
    <property type="protein sequence ID" value="PTW60941.1"/>
    <property type="molecule type" value="Genomic_DNA"/>
</dbReference>
<dbReference type="CDD" id="cd00118">
    <property type="entry name" value="LysM"/>
    <property type="match status" value="1"/>
</dbReference>
<dbReference type="RefSeq" id="WP_170122077.1">
    <property type="nucleotide sequence ID" value="NZ_QAYG01000003.1"/>
</dbReference>
<dbReference type="InterPro" id="IPR036779">
    <property type="entry name" value="LysM_dom_sf"/>
</dbReference>
<keyword evidence="4" id="KW-1185">Reference proteome</keyword>
<gene>
    <name evidence="3" type="ORF">C8N35_103122</name>
</gene>
<proteinExistence type="predicted"/>
<feature type="compositionally biased region" description="Polar residues" evidence="1">
    <location>
        <begin position="227"/>
        <end position="237"/>
    </location>
</feature>
<dbReference type="InterPro" id="IPR013783">
    <property type="entry name" value="Ig-like_fold"/>
</dbReference>
<dbReference type="PANTHER" id="PTHR34700">
    <property type="entry name" value="POTASSIUM BINDING PROTEIN KBP"/>
    <property type="match status" value="1"/>
</dbReference>
<dbReference type="SUPFAM" id="SSF54106">
    <property type="entry name" value="LysM domain"/>
    <property type="match status" value="1"/>
</dbReference>
<accession>A0A2T5VB17</accession>
<evidence type="ECO:0000256" key="1">
    <source>
        <dbReference type="SAM" id="MobiDB-lite"/>
    </source>
</evidence>
<dbReference type="Pfam" id="PF01476">
    <property type="entry name" value="LysM"/>
    <property type="match status" value="1"/>
</dbReference>
<dbReference type="Gene3D" id="2.60.40.10">
    <property type="entry name" value="Immunoglobulins"/>
    <property type="match status" value="1"/>
</dbReference>
<protein>
    <submittedName>
        <fullName evidence="3">Nucleoid-associated protein YgaU</fullName>
    </submittedName>
</protein>
<feature type="region of interest" description="Disordered" evidence="1">
    <location>
        <begin position="345"/>
        <end position="364"/>
    </location>
</feature>
<feature type="compositionally biased region" description="Low complexity" evidence="1">
    <location>
        <begin position="66"/>
        <end position="94"/>
    </location>
</feature>
<evidence type="ECO:0000313" key="4">
    <source>
        <dbReference type="Proteomes" id="UP000244081"/>
    </source>
</evidence>
<dbReference type="InterPro" id="IPR018392">
    <property type="entry name" value="LysM"/>
</dbReference>
<dbReference type="PANTHER" id="PTHR34700:SF4">
    <property type="entry name" value="PHAGE-LIKE ELEMENT PBSX PROTEIN XKDP"/>
    <property type="match status" value="1"/>
</dbReference>
<feature type="compositionally biased region" description="Low complexity" evidence="1">
    <location>
        <begin position="295"/>
        <end position="316"/>
    </location>
</feature>